<feature type="region of interest" description="Disordered" evidence="1">
    <location>
        <begin position="302"/>
        <end position="363"/>
    </location>
</feature>
<organism evidence="3 4">
    <name type="scientific">Sinobacterium caligoides</name>
    <dbReference type="NCBI Taxonomy" id="933926"/>
    <lineage>
        <taxon>Bacteria</taxon>
        <taxon>Pseudomonadati</taxon>
        <taxon>Pseudomonadota</taxon>
        <taxon>Gammaproteobacteria</taxon>
        <taxon>Cellvibrionales</taxon>
        <taxon>Spongiibacteraceae</taxon>
        <taxon>Sinobacterium</taxon>
    </lineage>
</organism>
<name>A0A3N2DR63_9GAMM</name>
<feature type="compositionally biased region" description="Basic and acidic residues" evidence="1">
    <location>
        <begin position="343"/>
        <end position="355"/>
    </location>
</feature>
<comment type="caution">
    <text evidence="3">The sequence shown here is derived from an EMBL/GenBank/DDBJ whole genome shotgun (WGS) entry which is preliminary data.</text>
</comment>
<dbReference type="Proteomes" id="UP000275394">
    <property type="component" value="Unassembled WGS sequence"/>
</dbReference>
<accession>A0A3N2DR63</accession>
<protein>
    <recommendedName>
        <fullName evidence="2">DUF6603 domain-containing protein</fullName>
    </recommendedName>
</protein>
<keyword evidence="4" id="KW-1185">Reference proteome</keyword>
<gene>
    <name evidence="3" type="ORF">EDC56_2230</name>
</gene>
<evidence type="ECO:0000313" key="4">
    <source>
        <dbReference type="Proteomes" id="UP000275394"/>
    </source>
</evidence>
<feature type="compositionally biased region" description="Basic and acidic residues" evidence="1">
    <location>
        <begin position="304"/>
        <end position="322"/>
    </location>
</feature>
<evidence type="ECO:0000259" key="2">
    <source>
        <dbReference type="Pfam" id="PF20248"/>
    </source>
</evidence>
<dbReference type="Pfam" id="PF20248">
    <property type="entry name" value="DUF6603"/>
    <property type="match status" value="1"/>
</dbReference>
<evidence type="ECO:0000313" key="3">
    <source>
        <dbReference type="EMBL" id="ROS01785.1"/>
    </source>
</evidence>
<evidence type="ECO:0000256" key="1">
    <source>
        <dbReference type="SAM" id="MobiDB-lite"/>
    </source>
</evidence>
<reference evidence="3 4" key="1">
    <citation type="submission" date="2018-11" db="EMBL/GenBank/DDBJ databases">
        <title>Genomic Encyclopedia of Type Strains, Phase IV (KMG-IV): sequencing the most valuable type-strain genomes for metagenomic binning, comparative biology and taxonomic classification.</title>
        <authorList>
            <person name="Goeker M."/>
        </authorList>
    </citation>
    <scope>NUCLEOTIDE SEQUENCE [LARGE SCALE GENOMIC DNA]</scope>
    <source>
        <strain evidence="3 4">DSM 100316</strain>
    </source>
</reference>
<dbReference type="RefSeq" id="WP_123712540.1">
    <property type="nucleotide sequence ID" value="NZ_RKHR01000004.1"/>
</dbReference>
<dbReference type="OrthoDB" id="535891at2"/>
<dbReference type="EMBL" id="RKHR01000004">
    <property type="protein sequence ID" value="ROS01785.1"/>
    <property type="molecule type" value="Genomic_DNA"/>
</dbReference>
<proteinExistence type="predicted"/>
<sequence length="1074" mass="116833">MTTENKAAISQGLGLSFLLPYGGNSGNDKQGVAPELSVIRRGDEFIVTGKLGKQHLFPELVDTLELNLGREAVMPKVSDFLTDLRNNIISSLDGDSSAGLSGVHGYLERFKSCFANLVDVNFSDIEFSIGFGKEINPLSGSKQKVTSLSFSLETEYLAIQLFYKKSAYKSGYENTDHNLAKGIDKRRKPVYKTSSKMVVFAKPKDAVALREIIPLVDTELVPNFSLDACFICASTRMSANDIARLMALKPNGVDSQPLLSGLADHTLIDKIKGGCINKGVSILANVALNTEEYPLYISLQGEEDERKAGSSRKAEEDGKQGDGEQLANDNEPVTKPNEDENDDHPSSKGAQDKTVVRKAGSDISGKQLGPISVDRLTVGFSEQEIQLHMDAALSMASFQLVLQAFVMRVNVDEVLKGDLAKALDFSLDGVDITLAAGGLSLGGGLMRFPSEDDGADEYVGHLALETKLFSLNVLGAYSTMKNGQTSLFAYLAIECPLGGVPAFFVEGLALGFGYNRGIELPPIGELHQFPLIEVFREDDENEDDVDPLVTLRTQASNLSRYLPASAGQYLVAAGIKFNTYKLIDSIGVLMVEFGQHFSIHLLGNSVVAFPFAGKKVLPVPPIVNIDMNYRVSYEAEKGTLQLEAQLNDNSYLFSRECKLTGGFAFYSWFKGDHKGDFVVTMGGYHPKFNKPEHYPDVPRLGFLLQLGDTVSIKGGMYAALTPVAIMAGAGLSAVYESGALKAHFNAGVDFIICWQPFYYEAEIAVNIGASLDIDLGWLGSTSISGEFGADLRIWGPEFAGEAAVKLLCFEVNIDFGAASSLSKEAISWQEFIDNYINIPDENSDAEFVEINVLKGSQGTAIEKLGVREIEWNLVDLDNFELLVDSPVPLSLITIDGESKLEAEQAGFHLAPMGAHSVDDWAMDISCDRGGQFIVKPIEKAFPKAVYGNSSEPSIEQDETMLMLPSGGRIVSKPGKKPGFSDAIDVDEFSYENIKEDDAHWQWGDELDREWLASTSDPDALGSIQITLSDVAVQQHRASVADFFNYDAGIITTEGMCREIRSVFIGNPSVIDVAR</sequence>
<dbReference type="InterPro" id="IPR046538">
    <property type="entry name" value="DUF6603"/>
</dbReference>
<feature type="domain" description="DUF6603" evidence="2">
    <location>
        <begin position="366"/>
        <end position="844"/>
    </location>
</feature>
<dbReference type="AlphaFoldDB" id="A0A3N2DR63"/>